<evidence type="ECO:0000313" key="2">
    <source>
        <dbReference type="EMBL" id="KAB7513386.1"/>
    </source>
</evidence>
<protein>
    <submittedName>
        <fullName evidence="3">MBL fold metallo-hydrolase</fullName>
    </submittedName>
</protein>
<dbReference type="PANTHER" id="PTHR23131:SF0">
    <property type="entry name" value="ENDORIBONUCLEASE LACTB2"/>
    <property type="match status" value="1"/>
</dbReference>
<accession>A0A5N5UI89</accession>
<gene>
    <name evidence="2" type="ORF">DM867_10425</name>
    <name evidence="4" type="ORF">DMP03_03310</name>
    <name evidence="3" type="ORF">DP108_10170</name>
</gene>
<evidence type="ECO:0000313" key="6">
    <source>
        <dbReference type="Proteomes" id="UP000326302"/>
    </source>
</evidence>
<feature type="domain" description="Metallo-beta-lactamase" evidence="1">
    <location>
        <begin position="17"/>
        <end position="171"/>
    </location>
</feature>
<dbReference type="Pfam" id="PF00753">
    <property type="entry name" value="Lactamase_B"/>
    <property type="match status" value="1"/>
</dbReference>
<dbReference type="SMART" id="SM00849">
    <property type="entry name" value="Lactamase_B"/>
    <property type="match status" value="1"/>
</dbReference>
<reference evidence="5 6" key="1">
    <citation type="submission" date="2019-10" db="EMBL/GenBank/DDBJ databases">
        <title>Unraveling microbial dark matter from salterns through culturing: the case of the genus Halosegnis.</title>
        <authorList>
            <person name="Duran-Viseras A."/>
            <person name="Andrei A.-S."/>
            <person name="Vera-Gargallo B."/>
            <person name="Ghai R."/>
            <person name="Sanchez-Porro C."/>
            <person name="Ventosa A."/>
        </authorList>
    </citation>
    <scope>NUCLEOTIDE SEQUENCE [LARGE SCALE GENOMIC DNA]</scope>
    <source>
        <strain evidence="4 6">F17-44</strain>
        <strain evidence="2 7">F18-79</strain>
        <strain evidence="3 5">F19-13</strain>
    </source>
</reference>
<dbReference type="InterPro" id="IPR036388">
    <property type="entry name" value="WH-like_DNA-bd_sf"/>
</dbReference>
<dbReference type="EMBL" id="QJOW01000001">
    <property type="protein sequence ID" value="KAB7518398.1"/>
    <property type="molecule type" value="Genomic_DNA"/>
</dbReference>
<name>A0A5N5UGJ1_9EURY</name>
<dbReference type="InterPro" id="IPR050662">
    <property type="entry name" value="Sec-metab_biosynth-thioest"/>
</dbReference>
<keyword evidence="3" id="KW-0378">Hydrolase</keyword>
<evidence type="ECO:0000313" key="3">
    <source>
        <dbReference type="EMBL" id="KAB7517369.1"/>
    </source>
</evidence>
<evidence type="ECO:0000259" key="1">
    <source>
        <dbReference type="SMART" id="SM00849"/>
    </source>
</evidence>
<dbReference type="Gene3D" id="1.10.10.10">
    <property type="entry name" value="Winged helix-like DNA-binding domain superfamily/Winged helix DNA-binding domain"/>
    <property type="match status" value="1"/>
</dbReference>
<evidence type="ECO:0000313" key="4">
    <source>
        <dbReference type="EMBL" id="KAB7518398.1"/>
    </source>
</evidence>
<dbReference type="InterPro" id="IPR001279">
    <property type="entry name" value="Metallo-B-lactamas"/>
</dbReference>
<proteinExistence type="predicted"/>
<comment type="caution">
    <text evidence="3">The sequence shown here is derived from an EMBL/GenBank/DDBJ whole genome shotgun (WGS) entry which is preliminary data.</text>
</comment>
<dbReference type="InterPro" id="IPR036866">
    <property type="entry name" value="RibonucZ/Hydroxyglut_hydro"/>
</dbReference>
<dbReference type="EMBL" id="QKKZ01000004">
    <property type="protein sequence ID" value="KAB7513386.1"/>
    <property type="molecule type" value="Genomic_DNA"/>
</dbReference>
<accession>A0A5N5UGJ1</accession>
<evidence type="ECO:0000313" key="7">
    <source>
        <dbReference type="Proteomes" id="UP000326865"/>
    </source>
</evidence>
<dbReference type="OrthoDB" id="6433at2157"/>
<evidence type="ECO:0000313" key="5">
    <source>
        <dbReference type="Proteomes" id="UP000326207"/>
    </source>
</evidence>
<accession>A0A5N5U473</accession>
<dbReference type="EMBL" id="QMDY01000005">
    <property type="protein sequence ID" value="KAB7517369.1"/>
    <property type="molecule type" value="Genomic_DNA"/>
</dbReference>
<dbReference type="Proteomes" id="UP000326207">
    <property type="component" value="Unassembled WGS sequence"/>
</dbReference>
<organism evidence="3 5">
    <name type="scientific">Halosegnis rubeus</name>
    <dbReference type="NCBI Taxonomy" id="2212850"/>
    <lineage>
        <taxon>Archaea</taxon>
        <taxon>Methanobacteriati</taxon>
        <taxon>Methanobacteriota</taxon>
        <taxon>Stenosarchaea group</taxon>
        <taxon>Halobacteria</taxon>
        <taxon>Halobacteriales</taxon>
        <taxon>Natronomonadaceae</taxon>
        <taxon>Halosegnis</taxon>
    </lineage>
</organism>
<dbReference type="SUPFAM" id="SSF56281">
    <property type="entry name" value="Metallo-hydrolase/oxidoreductase"/>
    <property type="match status" value="1"/>
</dbReference>
<dbReference type="GO" id="GO:0016787">
    <property type="term" value="F:hydrolase activity"/>
    <property type="evidence" value="ECO:0007669"/>
    <property type="project" value="UniProtKB-KW"/>
</dbReference>
<keyword evidence="7" id="KW-1185">Reference proteome</keyword>
<dbReference type="RefSeq" id="WP_152119289.1">
    <property type="nucleotide sequence ID" value="NZ_QJOW01000001.1"/>
</dbReference>
<dbReference type="Proteomes" id="UP000326302">
    <property type="component" value="Unassembled WGS sequence"/>
</dbReference>
<dbReference type="AlphaFoldDB" id="A0A5N5UGJ1"/>
<dbReference type="PANTHER" id="PTHR23131">
    <property type="entry name" value="ENDORIBONUCLEASE LACTB2"/>
    <property type="match status" value="1"/>
</dbReference>
<dbReference type="Proteomes" id="UP000326865">
    <property type="component" value="Unassembled WGS sequence"/>
</dbReference>
<sequence length="253" mass="27489">MHVHRVPVTFPNVPTGSVNAYLLAGESTTLVDPPERHPELDSLVADHDLDYVLATHHHSDHAGGIAHYAREYDATVACRAGRVADFRAATGVDPDRTYREGTSLAGIRVVDTPGHAPEHVAFATPEGLVAGDLAIGEGSVAVAAPEGDMRAYVTSLRRVWARAPDRIYPGHGPTIEDARDTCERLIAHRRKRERRIFDVVTEGAYTLDAVTDGAYTKDISAVRELAVATVEAHVEKLAVEGRLRWDGEQVRPA</sequence>
<dbReference type="Gene3D" id="3.60.15.10">
    <property type="entry name" value="Ribonuclease Z/Hydroxyacylglutathione hydrolase-like"/>
    <property type="match status" value="1"/>
</dbReference>